<dbReference type="AlphaFoldDB" id="A0A1M4ZCF0"/>
<dbReference type="STRING" id="1346286.SAMN05444362_10447"/>
<evidence type="ECO:0000256" key="1">
    <source>
        <dbReference type="SAM" id="SignalP"/>
    </source>
</evidence>
<dbReference type="PROSITE" id="PS51257">
    <property type="entry name" value="PROKAR_LIPOPROTEIN"/>
    <property type="match status" value="1"/>
</dbReference>
<protein>
    <submittedName>
        <fullName evidence="3">Dual-action HEIGH metallo-peptidase</fullName>
    </submittedName>
</protein>
<name>A0A1M4ZCF0_9BACT</name>
<keyword evidence="1" id="KW-0732">Signal</keyword>
<dbReference type="InterPro" id="IPR045829">
    <property type="entry name" value="PKD_6"/>
</dbReference>
<gene>
    <name evidence="3" type="ORF">SAMN05444362_10447</name>
</gene>
<organism evidence="3 4">
    <name type="scientific">Dysgonomonas macrotermitis</name>
    <dbReference type="NCBI Taxonomy" id="1346286"/>
    <lineage>
        <taxon>Bacteria</taxon>
        <taxon>Pseudomonadati</taxon>
        <taxon>Bacteroidota</taxon>
        <taxon>Bacteroidia</taxon>
        <taxon>Bacteroidales</taxon>
        <taxon>Dysgonomonadaceae</taxon>
        <taxon>Dysgonomonas</taxon>
    </lineage>
</organism>
<evidence type="ECO:0000313" key="3">
    <source>
        <dbReference type="EMBL" id="SHF15691.1"/>
    </source>
</evidence>
<accession>A0A1M4ZCF0</accession>
<dbReference type="Proteomes" id="UP000184480">
    <property type="component" value="Unassembled WGS sequence"/>
</dbReference>
<dbReference type="EMBL" id="FQUC01000004">
    <property type="protein sequence ID" value="SHF15691.1"/>
    <property type="molecule type" value="Genomic_DNA"/>
</dbReference>
<keyword evidence="4" id="KW-1185">Reference proteome</keyword>
<sequence>MKFIKPLCILLIVALVSACQNETIEDGNSPQTSGDISGDLALIKQLGMDITNIEDLGDSYVVEGDIILSKEQLRRHTSSSNDSLTLRQSRSTNLVSQANVSNISVGFDSSMPNIGSDSGWRDATQSAINEWNSIPGCLVKFTLTTVANPDIKIKYTTVSGTWVARALTPSNNKPGSYVEVNSTSNSYSSLEKKYAIVHELGHTLGLLHTDFNLELSETKSNNPGILIPGTPSGGGLGPNMSDNDINSIMNYKMATTWKGFSYYDVVAIRYLYPANSQISASSTAVGSGTDVTYTIGVNPLSSTQIKWESIQNATLTSGNGVSKATFKVSGNGYARVKAIVTFYGNNFSFEHSSVWIGKPATPTNIIGFETNNKIFNSRSQYSFTVAPANGATSYRWEVSGGTIIGTSTGASITVETAVSIGTTPKYLDVKVYSVNQYGESTFLYRTGTIKSAGDGPSIIL</sequence>
<dbReference type="Gene3D" id="3.40.390.10">
    <property type="entry name" value="Collagenase (Catalytic Domain)"/>
    <property type="match status" value="1"/>
</dbReference>
<proteinExistence type="predicted"/>
<dbReference type="RefSeq" id="WP_062181450.1">
    <property type="nucleotide sequence ID" value="NZ_BBXL01000013.1"/>
</dbReference>
<dbReference type="Pfam" id="PF19408">
    <property type="entry name" value="PKD_6"/>
    <property type="match status" value="1"/>
</dbReference>
<dbReference type="InterPro" id="IPR024653">
    <property type="entry name" value="Peptidase_M10/M27/M57"/>
</dbReference>
<reference evidence="4" key="1">
    <citation type="submission" date="2016-11" db="EMBL/GenBank/DDBJ databases">
        <authorList>
            <person name="Varghese N."/>
            <person name="Submissions S."/>
        </authorList>
    </citation>
    <scope>NUCLEOTIDE SEQUENCE [LARGE SCALE GENOMIC DNA]</scope>
    <source>
        <strain evidence="4">DSM 27370</strain>
    </source>
</reference>
<feature type="chain" id="PRO_5009908581" evidence="1">
    <location>
        <begin position="19"/>
        <end position="460"/>
    </location>
</feature>
<evidence type="ECO:0000313" key="4">
    <source>
        <dbReference type="Proteomes" id="UP000184480"/>
    </source>
</evidence>
<dbReference type="SUPFAM" id="SSF55486">
    <property type="entry name" value="Metalloproteases ('zincins'), catalytic domain"/>
    <property type="match status" value="1"/>
</dbReference>
<dbReference type="InterPro" id="IPR024079">
    <property type="entry name" value="MetalloPept_cat_dom_sf"/>
</dbReference>
<feature type="domain" description="PKD-like" evidence="2">
    <location>
        <begin position="360"/>
        <end position="441"/>
    </location>
</feature>
<feature type="signal peptide" evidence="1">
    <location>
        <begin position="1"/>
        <end position="18"/>
    </location>
</feature>
<evidence type="ECO:0000259" key="2">
    <source>
        <dbReference type="Pfam" id="PF19408"/>
    </source>
</evidence>
<dbReference type="GO" id="GO:0008237">
    <property type="term" value="F:metallopeptidase activity"/>
    <property type="evidence" value="ECO:0007669"/>
    <property type="project" value="InterPro"/>
</dbReference>
<dbReference type="Pfam" id="PF12388">
    <property type="entry name" value="Peptidase_M57"/>
    <property type="match status" value="1"/>
</dbReference>
<dbReference type="OrthoDB" id="733404at2"/>